<dbReference type="Pfam" id="PF04098">
    <property type="entry name" value="Rad52_Rad22"/>
    <property type="match status" value="1"/>
</dbReference>
<dbReference type="GO" id="GO:0045002">
    <property type="term" value="P:double-strand break repair via single-strand annealing"/>
    <property type="evidence" value="ECO:0007669"/>
    <property type="project" value="InterPro"/>
</dbReference>
<keyword evidence="3" id="KW-0233">DNA recombination</keyword>
<dbReference type="Proteomes" id="UP000324767">
    <property type="component" value="Unassembled WGS sequence"/>
</dbReference>
<dbReference type="AlphaFoldDB" id="A0A5M8PND0"/>
<organism evidence="7 8">
    <name type="scientific">Lasallia pustulata</name>
    <dbReference type="NCBI Taxonomy" id="136370"/>
    <lineage>
        <taxon>Eukaryota</taxon>
        <taxon>Fungi</taxon>
        <taxon>Dikarya</taxon>
        <taxon>Ascomycota</taxon>
        <taxon>Pezizomycotina</taxon>
        <taxon>Lecanoromycetes</taxon>
        <taxon>OSLEUM clade</taxon>
        <taxon>Umbilicariomycetidae</taxon>
        <taxon>Umbilicariales</taxon>
        <taxon>Umbilicariaceae</taxon>
        <taxon>Lasallia</taxon>
    </lineage>
</organism>
<protein>
    <recommendedName>
        <fullName evidence="5">RAD52 homolog</fullName>
    </recommendedName>
</protein>
<dbReference type="GO" id="GO:0003697">
    <property type="term" value="F:single-stranded DNA binding"/>
    <property type="evidence" value="ECO:0007669"/>
    <property type="project" value="UniProtKB-ARBA"/>
</dbReference>
<dbReference type="OrthoDB" id="206565at2759"/>
<dbReference type="FunFam" id="3.30.390.80:FF:000001">
    <property type="entry name" value="DNA repair protein RAD52 homolog"/>
    <property type="match status" value="1"/>
</dbReference>
<evidence type="ECO:0000313" key="8">
    <source>
        <dbReference type="Proteomes" id="UP000324767"/>
    </source>
</evidence>
<keyword evidence="2" id="KW-0227">DNA damage</keyword>
<feature type="compositionally biased region" description="Polar residues" evidence="6">
    <location>
        <begin position="308"/>
        <end position="319"/>
    </location>
</feature>
<comment type="similarity">
    <text evidence="1">Belongs to the RAD52 family.</text>
</comment>
<feature type="region of interest" description="Disordered" evidence="6">
    <location>
        <begin position="539"/>
        <end position="562"/>
    </location>
</feature>
<dbReference type="EMBL" id="VXIT01000009">
    <property type="protein sequence ID" value="KAA6410450.1"/>
    <property type="molecule type" value="Genomic_DNA"/>
</dbReference>
<feature type="region of interest" description="Disordered" evidence="6">
    <location>
        <begin position="209"/>
        <end position="328"/>
    </location>
</feature>
<feature type="region of interest" description="Disordered" evidence="6">
    <location>
        <begin position="477"/>
        <end position="510"/>
    </location>
</feature>
<dbReference type="InterPro" id="IPR041247">
    <property type="entry name" value="Rad52_fam"/>
</dbReference>
<dbReference type="Gene3D" id="3.30.390.80">
    <property type="entry name" value="DNA repair protein Rad52/59/22"/>
    <property type="match status" value="1"/>
</dbReference>
<dbReference type="InterPro" id="IPR042525">
    <property type="entry name" value="Rad52_Rad59_Rad22_sf"/>
</dbReference>
<evidence type="ECO:0000256" key="5">
    <source>
        <dbReference type="ARBA" id="ARBA00077224"/>
    </source>
</evidence>
<evidence type="ECO:0000256" key="4">
    <source>
        <dbReference type="ARBA" id="ARBA00023204"/>
    </source>
</evidence>
<reference evidence="7 8" key="1">
    <citation type="submission" date="2019-09" db="EMBL/GenBank/DDBJ databases">
        <title>The hologenome of the rock-dwelling lichen Lasallia pustulata.</title>
        <authorList>
            <person name="Greshake Tzovaras B."/>
            <person name="Segers F."/>
            <person name="Bicker A."/>
            <person name="Dal Grande F."/>
            <person name="Otte J."/>
            <person name="Hankeln T."/>
            <person name="Schmitt I."/>
            <person name="Ebersberger I."/>
        </authorList>
    </citation>
    <scope>NUCLEOTIDE SEQUENCE [LARGE SCALE GENOMIC DNA]</scope>
    <source>
        <strain evidence="7">A1-1</strain>
    </source>
</reference>
<dbReference type="NCBIfam" id="TIGR00607">
    <property type="entry name" value="rad52"/>
    <property type="match status" value="1"/>
</dbReference>
<dbReference type="GO" id="GO:0005634">
    <property type="term" value="C:nucleus"/>
    <property type="evidence" value="ECO:0007669"/>
    <property type="project" value="InterPro"/>
</dbReference>
<name>A0A5M8PND0_9LECA</name>
<evidence type="ECO:0000256" key="1">
    <source>
        <dbReference type="ARBA" id="ARBA00006638"/>
    </source>
</evidence>
<feature type="compositionally biased region" description="Acidic residues" evidence="6">
    <location>
        <begin position="222"/>
        <end position="236"/>
    </location>
</feature>
<sequence>MPAPGEQHRLSAATINPFEETRPHVSQYTAQEIATLQSRLEKQLGPEYISSRPGAAGQKVHYLAAEKCINLANEVFGFNGWSSGIQNVQIDFVDESQSTGKISIGLSVIVRVTLRDGTFHEDVGYGHTENCKGKAAAFEKAKKEGTTDALKRALRNFGNILGNCIYDKEYLAKVTKLRIAPSKWDADNLHRHPDYAPIKKESLTQVDDIQTNGGTGFPPGEDPADEFGSDEFDEADFGVSRGEHPDEVTLDNPLSSGELGRRSIIPKGGQSTAFRRADAQTPQQIKPSTARVETTPVAHGHDARIPSNIPSNNMAQQPRTVGIPSDRAQPNRMEQVLAVPQQINAPLLQRQALPPQAPRYAPNAAINGVLSAPQSPKNRQSPNQARGATPPADSLGVKLHEPPVGFFTARAAESLQNATTLPPNAPVFNPRLESPSIRKTAGIDHSKTKPVIRDAIGVPLPVPNSVAVSRPSVVNPGIDHTRRIGMPGMAASPLQNRNSYKPPQMKRPAEPSLNHAMRPALGDVTIASVNVPLDGLLAGGDSKRQRVGDAPGVGNSLRVNAG</sequence>
<dbReference type="PANTHER" id="PTHR12132:SF1">
    <property type="entry name" value="DNA REPAIR PROTEIN RAD52 HOMOLOG"/>
    <property type="match status" value="1"/>
</dbReference>
<dbReference type="InterPro" id="IPR007232">
    <property type="entry name" value="Rad52_Rad59_Rad22"/>
</dbReference>
<proteinExistence type="inferred from homology"/>
<dbReference type="InterPro" id="IPR004585">
    <property type="entry name" value="DNA_recomb/repair_Rad52"/>
</dbReference>
<dbReference type="GO" id="GO:0006312">
    <property type="term" value="P:mitotic recombination"/>
    <property type="evidence" value="ECO:0007669"/>
    <property type="project" value="TreeGrafter"/>
</dbReference>
<evidence type="ECO:0000256" key="6">
    <source>
        <dbReference type="SAM" id="MobiDB-lite"/>
    </source>
</evidence>
<keyword evidence="4" id="KW-0234">DNA repair</keyword>
<dbReference type="PANTHER" id="PTHR12132">
    <property type="entry name" value="DNA REPAIR AND RECOMBINATION PROTEIN RAD52, RAD59"/>
    <property type="match status" value="1"/>
</dbReference>
<accession>A0A5M8PND0</accession>
<evidence type="ECO:0000313" key="7">
    <source>
        <dbReference type="EMBL" id="KAA6410450.1"/>
    </source>
</evidence>
<dbReference type="GO" id="GO:0000730">
    <property type="term" value="P:DNA recombinase assembly"/>
    <property type="evidence" value="ECO:0007669"/>
    <property type="project" value="InterPro"/>
</dbReference>
<comment type="caution">
    <text evidence="7">The sequence shown here is derived from an EMBL/GenBank/DDBJ whole genome shotgun (WGS) entry which is preliminary data.</text>
</comment>
<dbReference type="SUPFAM" id="SSF54768">
    <property type="entry name" value="dsRNA-binding domain-like"/>
    <property type="match status" value="1"/>
</dbReference>
<evidence type="ECO:0000256" key="2">
    <source>
        <dbReference type="ARBA" id="ARBA00022763"/>
    </source>
</evidence>
<feature type="region of interest" description="Disordered" evidence="6">
    <location>
        <begin position="369"/>
        <end position="398"/>
    </location>
</feature>
<evidence type="ECO:0000256" key="3">
    <source>
        <dbReference type="ARBA" id="ARBA00023172"/>
    </source>
</evidence>
<gene>
    <name evidence="7" type="ORF">FRX48_05872</name>
</gene>
<feature type="compositionally biased region" description="Polar residues" evidence="6">
    <location>
        <begin position="372"/>
        <end position="386"/>
    </location>
</feature>